<sequence length="148" mass="15946">MTIILGANFGYCVLAAVGISMQCILTGHDVASARKKYKVDYPDNGSGRHADKLNDQDWLEFNNIKRTSDNYSEQVAIVLTMLMLSGMYMPRAAASLGAAYMVGRSVYARGYRSKGPKGRMAGGLLMMLTLVSMAGVAVYSAVMTTVLA</sequence>
<name>A0A9W8HFQ6_9FUNG</name>
<dbReference type="OrthoDB" id="410651at2759"/>
<keyword evidence="4 5" id="KW-0472">Membrane</keyword>
<dbReference type="GO" id="GO:0005635">
    <property type="term" value="C:nuclear envelope"/>
    <property type="evidence" value="ECO:0007669"/>
    <property type="project" value="TreeGrafter"/>
</dbReference>
<dbReference type="InterPro" id="IPR023352">
    <property type="entry name" value="MAPEG-like_dom_sf"/>
</dbReference>
<gene>
    <name evidence="6" type="ORF">GGI15_002314</name>
</gene>
<dbReference type="GO" id="GO:0005783">
    <property type="term" value="C:endoplasmic reticulum"/>
    <property type="evidence" value="ECO:0007669"/>
    <property type="project" value="TreeGrafter"/>
</dbReference>
<evidence type="ECO:0000256" key="3">
    <source>
        <dbReference type="ARBA" id="ARBA00022989"/>
    </source>
</evidence>
<proteinExistence type="predicted"/>
<comment type="caution">
    <text evidence="6">The sequence shown here is derived from an EMBL/GenBank/DDBJ whole genome shotgun (WGS) entry which is preliminary data.</text>
</comment>
<keyword evidence="7" id="KW-1185">Reference proteome</keyword>
<evidence type="ECO:0000313" key="6">
    <source>
        <dbReference type="EMBL" id="KAJ2784265.1"/>
    </source>
</evidence>
<evidence type="ECO:0000256" key="4">
    <source>
        <dbReference type="ARBA" id="ARBA00023136"/>
    </source>
</evidence>
<dbReference type="GO" id="GO:0016020">
    <property type="term" value="C:membrane"/>
    <property type="evidence" value="ECO:0007669"/>
    <property type="project" value="UniProtKB-SubCell"/>
</dbReference>
<dbReference type="InterPro" id="IPR001129">
    <property type="entry name" value="Membr-assoc_MAPEG"/>
</dbReference>
<dbReference type="PANTHER" id="PTHR10250:SF26">
    <property type="entry name" value="GLUTATHIONE S-TRANSFERASE 3, MITOCHONDRIAL"/>
    <property type="match status" value="1"/>
</dbReference>
<dbReference type="GO" id="GO:0004602">
    <property type="term" value="F:glutathione peroxidase activity"/>
    <property type="evidence" value="ECO:0007669"/>
    <property type="project" value="TreeGrafter"/>
</dbReference>
<dbReference type="AlphaFoldDB" id="A0A9W8HFQ6"/>
<dbReference type="InterPro" id="IPR050997">
    <property type="entry name" value="MAPEG"/>
</dbReference>
<evidence type="ECO:0000256" key="5">
    <source>
        <dbReference type="SAM" id="Phobius"/>
    </source>
</evidence>
<dbReference type="PANTHER" id="PTHR10250">
    <property type="entry name" value="MICROSOMAL GLUTATHIONE S-TRANSFERASE"/>
    <property type="match status" value="1"/>
</dbReference>
<feature type="transmembrane region" description="Helical" evidence="5">
    <location>
        <begin position="75"/>
        <end position="102"/>
    </location>
</feature>
<dbReference type="GO" id="GO:0004364">
    <property type="term" value="F:glutathione transferase activity"/>
    <property type="evidence" value="ECO:0007669"/>
    <property type="project" value="TreeGrafter"/>
</dbReference>
<dbReference type="Pfam" id="PF01124">
    <property type="entry name" value="MAPEG"/>
    <property type="match status" value="1"/>
</dbReference>
<keyword evidence="2 5" id="KW-0812">Transmembrane</keyword>
<evidence type="ECO:0008006" key="8">
    <source>
        <dbReference type="Google" id="ProtNLM"/>
    </source>
</evidence>
<comment type="subcellular location">
    <subcellularLocation>
        <location evidence="1">Membrane</location>
        <topology evidence="1">Multi-pass membrane protein</topology>
    </subcellularLocation>
</comment>
<evidence type="ECO:0000256" key="1">
    <source>
        <dbReference type="ARBA" id="ARBA00004141"/>
    </source>
</evidence>
<dbReference type="EMBL" id="JANBUM010000118">
    <property type="protein sequence ID" value="KAJ2784265.1"/>
    <property type="molecule type" value="Genomic_DNA"/>
</dbReference>
<evidence type="ECO:0000313" key="7">
    <source>
        <dbReference type="Proteomes" id="UP001140172"/>
    </source>
</evidence>
<feature type="transmembrane region" description="Helical" evidence="5">
    <location>
        <begin position="123"/>
        <end position="142"/>
    </location>
</feature>
<dbReference type="SUPFAM" id="SSF161084">
    <property type="entry name" value="MAPEG domain-like"/>
    <property type="match status" value="1"/>
</dbReference>
<evidence type="ECO:0000256" key="2">
    <source>
        <dbReference type="ARBA" id="ARBA00022692"/>
    </source>
</evidence>
<accession>A0A9W8HFQ6</accession>
<dbReference type="Gene3D" id="1.20.120.550">
    <property type="entry name" value="Membrane associated eicosanoid/glutathione metabolism-like domain"/>
    <property type="match status" value="1"/>
</dbReference>
<protein>
    <recommendedName>
        <fullName evidence="8">Microsomal glutathione S-transferase 3</fullName>
    </recommendedName>
</protein>
<reference evidence="6" key="1">
    <citation type="submission" date="2022-07" db="EMBL/GenBank/DDBJ databases">
        <title>Phylogenomic reconstructions and comparative analyses of Kickxellomycotina fungi.</title>
        <authorList>
            <person name="Reynolds N.K."/>
            <person name="Stajich J.E."/>
            <person name="Barry K."/>
            <person name="Grigoriev I.V."/>
            <person name="Crous P."/>
            <person name="Smith M.E."/>
        </authorList>
    </citation>
    <scope>NUCLEOTIDE SEQUENCE</scope>
    <source>
        <strain evidence="6">BCRC 34489</strain>
    </source>
</reference>
<keyword evidence="3 5" id="KW-1133">Transmembrane helix</keyword>
<organism evidence="6 7">
    <name type="scientific">Coemansia interrupta</name>
    <dbReference type="NCBI Taxonomy" id="1126814"/>
    <lineage>
        <taxon>Eukaryota</taxon>
        <taxon>Fungi</taxon>
        <taxon>Fungi incertae sedis</taxon>
        <taxon>Zoopagomycota</taxon>
        <taxon>Kickxellomycotina</taxon>
        <taxon>Kickxellomycetes</taxon>
        <taxon>Kickxellales</taxon>
        <taxon>Kickxellaceae</taxon>
        <taxon>Coemansia</taxon>
    </lineage>
</organism>
<dbReference type="Proteomes" id="UP001140172">
    <property type="component" value="Unassembled WGS sequence"/>
</dbReference>